<evidence type="ECO:0000256" key="4">
    <source>
        <dbReference type="ARBA" id="ARBA00011649"/>
    </source>
</evidence>
<evidence type="ECO:0000256" key="17">
    <source>
        <dbReference type="ARBA" id="ARBA00023136"/>
    </source>
</evidence>
<proteinExistence type="inferred from homology"/>
<keyword evidence="12" id="KW-1278">Translocase</keyword>
<evidence type="ECO:0000256" key="20">
    <source>
        <dbReference type="RuleBase" id="RU004494"/>
    </source>
</evidence>
<evidence type="ECO:0000256" key="12">
    <source>
        <dbReference type="ARBA" id="ARBA00022967"/>
    </source>
</evidence>
<dbReference type="Gene3D" id="1.20.5.510">
    <property type="entry name" value="Single helix bin"/>
    <property type="match status" value="1"/>
</dbReference>
<comment type="subcellular location">
    <subcellularLocation>
        <location evidence="2">Cell membrane</location>
        <topology evidence="2">Single-pass membrane protein</topology>
    </subcellularLocation>
</comment>
<keyword evidence="14 20" id="KW-1133">Transmembrane helix</keyword>
<feature type="domain" description="Rieske" evidence="22">
    <location>
        <begin position="112"/>
        <end position="191"/>
    </location>
</feature>
<keyword evidence="16" id="KW-0411">Iron-sulfur</keyword>
<evidence type="ECO:0000256" key="1">
    <source>
        <dbReference type="ARBA" id="ARBA00002444"/>
    </source>
</evidence>
<dbReference type="InterPro" id="IPR006311">
    <property type="entry name" value="TAT_signal"/>
</dbReference>
<dbReference type="Pfam" id="PF00355">
    <property type="entry name" value="Rieske"/>
    <property type="match status" value="1"/>
</dbReference>
<keyword evidence="17 20" id="KW-0472">Membrane</keyword>
<dbReference type="InterPro" id="IPR005805">
    <property type="entry name" value="Rieske_Fe-S_prot_C"/>
</dbReference>
<dbReference type="GO" id="GO:0046872">
    <property type="term" value="F:metal ion binding"/>
    <property type="evidence" value="ECO:0007669"/>
    <property type="project" value="UniProtKB-KW"/>
</dbReference>
<dbReference type="KEGG" id="tcd:AAIA72_00080"/>
<keyword evidence="18" id="KW-1015">Disulfide bond</keyword>
<evidence type="ECO:0000256" key="7">
    <source>
        <dbReference type="ARBA" id="ARBA00022448"/>
    </source>
</evidence>
<evidence type="ECO:0000256" key="11">
    <source>
        <dbReference type="ARBA" id="ARBA00022723"/>
    </source>
</evidence>
<evidence type="ECO:0000256" key="21">
    <source>
        <dbReference type="RuleBase" id="RU004497"/>
    </source>
</evidence>
<evidence type="ECO:0000256" key="18">
    <source>
        <dbReference type="ARBA" id="ARBA00023157"/>
    </source>
</evidence>
<dbReference type="Pfam" id="PF10399">
    <property type="entry name" value="UCR_Fe-S_N"/>
    <property type="match status" value="1"/>
</dbReference>
<evidence type="ECO:0000259" key="22">
    <source>
        <dbReference type="PROSITE" id="PS51296"/>
    </source>
</evidence>
<keyword evidence="9 20" id="KW-0812">Transmembrane</keyword>
<evidence type="ECO:0000256" key="9">
    <source>
        <dbReference type="ARBA" id="ARBA00022692"/>
    </source>
</evidence>
<evidence type="ECO:0000256" key="5">
    <source>
        <dbReference type="ARBA" id="ARBA00012951"/>
    </source>
</evidence>
<gene>
    <name evidence="23" type="primary">petA</name>
    <name evidence="23" type="ORF">AAIA72_00080</name>
</gene>
<evidence type="ECO:0000256" key="14">
    <source>
        <dbReference type="ARBA" id="ARBA00022989"/>
    </source>
</evidence>
<reference evidence="23" key="1">
    <citation type="submission" date="2024-05" db="EMBL/GenBank/DDBJ databases">
        <title>Genome sequencing of novel strain.</title>
        <authorList>
            <person name="Ganbat D."/>
            <person name="Ganbat S."/>
            <person name="Lee S.-J."/>
        </authorList>
    </citation>
    <scope>NUCLEOTIDE SEQUENCE</scope>
    <source>
        <strain evidence="23">SMD15-11</strain>
    </source>
</reference>
<evidence type="ECO:0000256" key="2">
    <source>
        <dbReference type="ARBA" id="ARBA00004162"/>
    </source>
</evidence>
<dbReference type="EC" id="7.1.1.8" evidence="5 20"/>
<keyword evidence="7 20" id="KW-0813">Transport</keyword>
<dbReference type="RefSeq" id="WP_369601429.1">
    <property type="nucleotide sequence ID" value="NZ_CP154858.1"/>
</dbReference>
<protein>
    <recommendedName>
        <fullName evidence="6 20">Ubiquinol-cytochrome c reductase iron-sulfur subunit</fullName>
        <ecNumber evidence="5 20">7.1.1.8</ecNumber>
    </recommendedName>
</protein>
<keyword evidence="11" id="KW-0479">Metal-binding</keyword>
<comment type="cofactor">
    <cofactor evidence="20">
        <name>[2Fe-2S] cluster</name>
        <dbReference type="ChEBI" id="CHEBI:190135"/>
    </cofactor>
    <text evidence="20">Binds 1 [2Fe-2S] cluster per subunit.</text>
</comment>
<comment type="subunit">
    <text evidence="4 21">The main subunits of complex b-c1 are: cytochrome b, cytochrome c1 and the Rieske protein.</text>
</comment>
<sequence>MTHDDVNKSRRRFLVGATSVVGGVGVVGAAVPFVASWNPSAKAKSAGAPVKVNISKLEPGQQMIVEWRGKPVWVVRRTQEMLQNIDKLIEQGILADPQSEREQQPPYAKNKYRSIKDEYLIAVGLCTHLGCSPKYRPEVGPEDLGEEWLGGFFCPCHGSRFDLAGHVYKSVPAPTNLVIPPHRYLDEITVEVGVDQEAA</sequence>
<dbReference type="Gene3D" id="2.102.10.10">
    <property type="entry name" value="Rieske [2Fe-2S] iron-sulphur domain"/>
    <property type="match status" value="1"/>
</dbReference>
<dbReference type="GO" id="GO:0051537">
    <property type="term" value="F:2 iron, 2 sulfur cluster binding"/>
    <property type="evidence" value="ECO:0007669"/>
    <property type="project" value="UniProtKB-KW"/>
</dbReference>
<keyword evidence="8" id="KW-1003">Cell membrane</keyword>
<evidence type="ECO:0000256" key="16">
    <source>
        <dbReference type="ARBA" id="ARBA00023014"/>
    </source>
</evidence>
<dbReference type="InterPro" id="IPR017941">
    <property type="entry name" value="Rieske_2Fe-2S"/>
</dbReference>
<comment type="catalytic activity">
    <reaction evidence="19 20">
        <text>a quinol + 2 Fe(III)-[cytochrome c](out) = a quinone + 2 Fe(II)-[cytochrome c](out) + 2 H(+)(out)</text>
        <dbReference type="Rhea" id="RHEA:11484"/>
        <dbReference type="Rhea" id="RHEA-COMP:10350"/>
        <dbReference type="Rhea" id="RHEA-COMP:14399"/>
        <dbReference type="ChEBI" id="CHEBI:15378"/>
        <dbReference type="ChEBI" id="CHEBI:24646"/>
        <dbReference type="ChEBI" id="CHEBI:29033"/>
        <dbReference type="ChEBI" id="CHEBI:29034"/>
        <dbReference type="ChEBI" id="CHEBI:132124"/>
        <dbReference type="EC" id="7.1.1.8"/>
    </reaction>
</comment>
<dbReference type="PANTHER" id="PTHR10134">
    <property type="entry name" value="CYTOCHROME B-C1 COMPLEX SUBUNIT RIESKE, MITOCHONDRIAL"/>
    <property type="match status" value="1"/>
</dbReference>
<dbReference type="InterPro" id="IPR036922">
    <property type="entry name" value="Rieske_2Fe-2S_sf"/>
</dbReference>
<evidence type="ECO:0000256" key="8">
    <source>
        <dbReference type="ARBA" id="ARBA00022475"/>
    </source>
</evidence>
<comment type="miscellaneous">
    <text evidence="20">The Rieske protein is a high potential 2Fe-2S protein.</text>
</comment>
<dbReference type="GO" id="GO:0008121">
    <property type="term" value="F:quinol-cytochrome-c reductase activity"/>
    <property type="evidence" value="ECO:0007669"/>
    <property type="project" value="UniProtKB-EC"/>
</dbReference>
<keyword evidence="10" id="KW-0001">2Fe-2S</keyword>
<accession>A0AB39UWX8</accession>
<dbReference type="InterPro" id="IPR006317">
    <property type="entry name" value="Ubiquinol_cyt_c_Rdtase_Fe-S-su"/>
</dbReference>
<dbReference type="InterPro" id="IPR019470">
    <property type="entry name" value="Ubiq_cytC_Rdtase_Fe-S_su_TAT"/>
</dbReference>
<organism evidence="23">
    <name type="scientific">Thermohahella caldifontis</name>
    <dbReference type="NCBI Taxonomy" id="3142973"/>
    <lineage>
        <taxon>Bacteria</taxon>
        <taxon>Pseudomonadati</taxon>
        <taxon>Pseudomonadota</taxon>
        <taxon>Gammaproteobacteria</taxon>
        <taxon>Oceanospirillales</taxon>
        <taxon>Hahellaceae</taxon>
        <taxon>Thermohahella</taxon>
    </lineage>
</organism>
<comment type="function">
    <text evidence="1">Component of the ubiquinol-cytochrome c reductase complex (complex III or cytochrome b-c1 complex), which is a respiratory chain that generates an electrochemical potential coupled to ATP synthesis.</text>
</comment>
<evidence type="ECO:0000313" key="23">
    <source>
        <dbReference type="EMBL" id="XDT72422.1"/>
    </source>
</evidence>
<keyword evidence="15" id="KW-0408">Iron</keyword>
<feature type="transmembrane region" description="Helical" evidence="20">
    <location>
        <begin position="12"/>
        <end position="35"/>
    </location>
</feature>
<comment type="similarity">
    <text evidence="3">Belongs to the Rieske iron-sulfur protein family.</text>
</comment>
<dbReference type="InterPro" id="IPR014349">
    <property type="entry name" value="Rieske_Fe-S_prot"/>
</dbReference>
<dbReference type="CDD" id="cd03470">
    <property type="entry name" value="Rieske_cytochrome_bc1"/>
    <property type="match status" value="1"/>
</dbReference>
<evidence type="ECO:0000256" key="10">
    <source>
        <dbReference type="ARBA" id="ARBA00022714"/>
    </source>
</evidence>
<dbReference type="EMBL" id="CP154858">
    <property type="protein sequence ID" value="XDT72422.1"/>
    <property type="molecule type" value="Genomic_DNA"/>
</dbReference>
<dbReference type="PRINTS" id="PR00162">
    <property type="entry name" value="RIESKE"/>
</dbReference>
<dbReference type="AlphaFoldDB" id="A0AB39UWX8"/>
<evidence type="ECO:0000256" key="3">
    <source>
        <dbReference type="ARBA" id="ARBA00010651"/>
    </source>
</evidence>
<dbReference type="NCBIfam" id="TIGR01416">
    <property type="entry name" value="Rieske_proteo"/>
    <property type="match status" value="1"/>
</dbReference>
<evidence type="ECO:0000256" key="19">
    <source>
        <dbReference type="ARBA" id="ARBA00029351"/>
    </source>
</evidence>
<dbReference type="SUPFAM" id="SSF50022">
    <property type="entry name" value="ISP domain"/>
    <property type="match status" value="1"/>
</dbReference>
<dbReference type="PROSITE" id="PS51296">
    <property type="entry name" value="RIESKE"/>
    <property type="match status" value="1"/>
</dbReference>
<dbReference type="GO" id="GO:0005886">
    <property type="term" value="C:plasma membrane"/>
    <property type="evidence" value="ECO:0007669"/>
    <property type="project" value="UniProtKB-SubCell"/>
</dbReference>
<evidence type="ECO:0000256" key="13">
    <source>
        <dbReference type="ARBA" id="ARBA00022982"/>
    </source>
</evidence>
<keyword evidence="13 20" id="KW-0249">Electron transport</keyword>
<dbReference type="PROSITE" id="PS51318">
    <property type="entry name" value="TAT"/>
    <property type="match status" value="1"/>
</dbReference>
<evidence type="ECO:0000256" key="15">
    <source>
        <dbReference type="ARBA" id="ARBA00023004"/>
    </source>
</evidence>
<name>A0AB39UWX8_9GAMM</name>
<evidence type="ECO:0000256" key="6">
    <source>
        <dbReference type="ARBA" id="ARBA00019816"/>
    </source>
</evidence>